<keyword evidence="1 4" id="KW-0489">Methyltransferase</keyword>
<evidence type="ECO:0000259" key="3">
    <source>
        <dbReference type="Pfam" id="PF13649"/>
    </source>
</evidence>
<accession>A0ABV3ZD55</accession>
<dbReference type="PANTHER" id="PTHR43861:SF1">
    <property type="entry name" value="TRANS-ACONITATE 2-METHYLTRANSFERASE"/>
    <property type="match status" value="1"/>
</dbReference>
<dbReference type="RefSeq" id="WP_369327785.1">
    <property type="nucleotide sequence ID" value="NZ_JAULBC010000001.1"/>
</dbReference>
<dbReference type="PANTHER" id="PTHR43861">
    <property type="entry name" value="TRANS-ACONITATE 2-METHYLTRANSFERASE-RELATED"/>
    <property type="match status" value="1"/>
</dbReference>
<dbReference type="CDD" id="cd02440">
    <property type="entry name" value="AdoMet_MTases"/>
    <property type="match status" value="1"/>
</dbReference>
<reference evidence="4 5" key="1">
    <citation type="submission" date="2023-07" db="EMBL/GenBank/DDBJ databases">
        <authorList>
            <person name="Lian W.-H."/>
        </authorList>
    </citation>
    <scope>NUCLEOTIDE SEQUENCE [LARGE SCALE GENOMIC DNA]</scope>
    <source>
        <strain evidence="4 5">SYSU DXS3180</strain>
    </source>
</reference>
<comment type="caution">
    <text evidence="4">The sequence shown here is derived from an EMBL/GenBank/DDBJ whole genome shotgun (WGS) entry which is preliminary data.</text>
</comment>
<proteinExistence type="predicted"/>
<name>A0ABV3ZD55_9BACT</name>
<gene>
    <name evidence="4" type="ORF">QTN47_02725</name>
</gene>
<keyword evidence="5" id="KW-1185">Reference proteome</keyword>
<feature type="domain" description="Methyltransferase" evidence="3">
    <location>
        <begin position="56"/>
        <end position="152"/>
    </location>
</feature>
<keyword evidence="2" id="KW-0808">Transferase</keyword>
<dbReference type="InterPro" id="IPR041698">
    <property type="entry name" value="Methyltransf_25"/>
</dbReference>
<evidence type="ECO:0000256" key="1">
    <source>
        <dbReference type="ARBA" id="ARBA00022603"/>
    </source>
</evidence>
<dbReference type="Pfam" id="PF13649">
    <property type="entry name" value="Methyltransf_25"/>
    <property type="match status" value="1"/>
</dbReference>
<dbReference type="InterPro" id="IPR029063">
    <property type="entry name" value="SAM-dependent_MTases_sf"/>
</dbReference>
<evidence type="ECO:0000313" key="5">
    <source>
        <dbReference type="Proteomes" id="UP001560573"/>
    </source>
</evidence>
<sequence>MNVVLQNNNEQLAASAFSKQAEVFDELYINNTIVQYKRDRVRSVVEQYVQPGQKMLELNCGTGEDAIYFAKKGYFVHATDIAEGMLNKLSVKIRQHNLADKISTEQRSFTSLNQLASQEKYDAIFSNFGGLNCTGELDKVLSSFDELLKPRGIACLVILPKFCLWETLLVLKGKFKTATRRFFKSNGAKARVEDTYFTCWYYNANFVKRVLKNKFSVVAQEGLCTLVPPSYVEHFAENHSGSFAFLKNAENKLKRCWPWNCIGDYYIIVLKKNG</sequence>
<evidence type="ECO:0000256" key="2">
    <source>
        <dbReference type="ARBA" id="ARBA00022679"/>
    </source>
</evidence>
<protein>
    <submittedName>
        <fullName evidence="4">Methyltransferase domain-containing protein</fullName>
    </submittedName>
</protein>
<evidence type="ECO:0000313" key="4">
    <source>
        <dbReference type="EMBL" id="MEX6686388.1"/>
    </source>
</evidence>
<dbReference type="GO" id="GO:0032259">
    <property type="term" value="P:methylation"/>
    <property type="evidence" value="ECO:0007669"/>
    <property type="project" value="UniProtKB-KW"/>
</dbReference>
<organism evidence="4 5">
    <name type="scientific">Danxiaibacter flavus</name>
    <dbReference type="NCBI Taxonomy" id="3049108"/>
    <lineage>
        <taxon>Bacteria</taxon>
        <taxon>Pseudomonadati</taxon>
        <taxon>Bacteroidota</taxon>
        <taxon>Chitinophagia</taxon>
        <taxon>Chitinophagales</taxon>
        <taxon>Chitinophagaceae</taxon>
        <taxon>Danxiaibacter</taxon>
    </lineage>
</organism>
<dbReference type="SUPFAM" id="SSF53335">
    <property type="entry name" value="S-adenosyl-L-methionine-dependent methyltransferases"/>
    <property type="match status" value="1"/>
</dbReference>
<dbReference type="Gene3D" id="3.40.50.150">
    <property type="entry name" value="Vaccinia Virus protein VP39"/>
    <property type="match status" value="1"/>
</dbReference>
<dbReference type="Proteomes" id="UP001560573">
    <property type="component" value="Unassembled WGS sequence"/>
</dbReference>
<dbReference type="EMBL" id="JAULBC010000001">
    <property type="protein sequence ID" value="MEX6686388.1"/>
    <property type="molecule type" value="Genomic_DNA"/>
</dbReference>
<dbReference type="GO" id="GO:0008168">
    <property type="term" value="F:methyltransferase activity"/>
    <property type="evidence" value="ECO:0007669"/>
    <property type="project" value="UniProtKB-KW"/>
</dbReference>